<evidence type="ECO:0000313" key="2">
    <source>
        <dbReference type="EMBL" id="KAK7050134.1"/>
    </source>
</evidence>
<gene>
    <name evidence="2" type="ORF">R3P38DRAFT_3173194</name>
</gene>
<evidence type="ECO:0000256" key="1">
    <source>
        <dbReference type="SAM" id="MobiDB-lite"/>
    </source>
</evidence>
<dbReference type="AlphaFoldDB" id="A0AAW0DBQ2"/>
<reference evidence="2 3" key="1">
    <citation type="journal article" date="2024" name="J Genomics">
        <title>Draft genome sequencing and assembly of Favolaschia claudopus CIRM-BRFM 2984 isolated from oak limbs.</title>
        <authorList>
            <person name="Navarro D."/>
            <person name="Drula E."/>
            <person name="Chaduli D."/>
            <person name="Cazenave R."/>
            <person name="Ahrendt S."/>
            <person name="Wang J."/>
            <person name="Lipzen A."/>
            <person name="Daum C."/>
            <person name="Barry K."/>
            <person name="Grigoriev I.V."/>
            <person name="Favel A."/>
            <person name="Rosso M.N."/>
            <person name="Martin F."/>
        </authorList>
    </citation>
    <scope>NUCLEOTIDE SEQUENCE [LARGE SCALE GENOMIC DNA]</scope>
    <source>
        <strain evidence="2 3">CIRM-BRFM 2984</strain>
    </source>
</reference>
<protein>
    <submittedName>
        <fullName evidence="2">Uncharacterized protein</fullName>
    </submittedName>
</protein>
<feature type="compositionally biased region" description="Basic and acidic residues" evidence="1">
    <location>
        <begin position="154"/>
        <end position="163"/>
    </location>
</feature>
<comment type="caution">
    <text evidence="2">The sequence shown here is derived from an EMBL/GenBank/DDBJ whole genome shotgun (WGS) entry which is preliminary data.</text>
</comment>
<keyword evidence="3" id="KW-1185">Reference proteome</keyword>
<evidence type="ECO:0000313" key="3">
    <source>
        <dbReference type="Proteomes" id="UP001362999"/>
    </source>
</evidence>
<name>A0AAW0DBQ2_9AGAR</name>
<dbReference type="Proteomes" id="UP001362999">
    <property type="component" value="Unassembled WGS sequence"/>
</dbReference>
<feature type="compositionally biased region" description="Basic residues" evidence="1">
    <location>
        <begin position="1"/>
        <end position="12"/>
    </location>
</feature>
<sequence>MNTNKKTAKKRKPLSDTSNRAAASDAWARAKMRQFRGSSESNPWVLDAEGALVLQDQLVKSPARQKESDVGGVLRDAISENLKHLIPSRATSAQDRENSPPDDESVDAHLQGVVRHFFPYTAISRPDWLQAQIEKSPARAQILRRSAEEKARIQTRMAEEKARTARRVAARKGLLPN</sequence>
<organism evidence="2 3">
    <name type="scientific">Favolaschia claudopus</name>
    <dbReference type="NCBI Taxonomy" id="2862362"/>
    <lineage>
        <taxon>Eukaryota</taxon>
        <taxon>Fungi</taxon>
        <taxon>Dikarya</taxon>
        <taxon>Basidiomycota</taxon>
        <taxon>Agaricomycotina</taxon>
        <taxon>Agaricomycetes</taxon>
        <taxon>Agaricomycetidae</taxon>
        <taxon>Agaricales</taxon>
        <taxon>Marasmiineae</taxon>
        <taxon>Mycenaceae</taxon>
        <taxon>Favolaschia</taxon>
    </lineage>
</organism>
<proteinExistence type="predicted"/>
<feature type="region of interest" description="Disordered" evidence="1">
    <location>
        <begin position="154"/>
        <end position="177"/>
    </location>
</feature>
<feature type="region of interest" description="Disordered" evidence="1">
    <location>
        <begin position="1"/>
        <end position="25"/>
    </location>
</feature>
<accession>A0AAW0DBQ2</accession>
<dbReference type="EMBL" id="JAWWNJ010000008">
    <property type="protein sequence ID" value="KAK7050134.1"/>
    <property type="molecule type" value="Genomic_DNA"/>
</dbReference>
<feature type="region of interest" description="Disordered" evidence="1">
    <location>
        <begin position="86"/>
        <end position="106"/>
    </location>
</feature>